<keyword evidence="3" id="KW-1185">Reference proteome</keyword>
<feature type="compositionally biased region" description="Pro residues" evidence="1">
    <location>
        <begin position="1200"/>
        <end position="1209"/>
    </location>
</feature>
<dbReference type="EMBL" id="JARJCM010000126">
    <property type="protein sequence ID" value="KAJ7027298.1"/>
    <property type="molecule type" value="Genomic_DNA"/>
</dbReference>
<evidence type="ECO:0000313" key="2">
    <source>
        <dbReference type="EMBL" id="KAJ7027298.1"/>
    </source>
</evidence>
<feature type="region of interest" description="Disordered" evidence="1">
    <location>
        <begin position="990"/>
        <end position="1009"/>
    </location>
</feature>
<proteinExistence type="predicted"/>
<organism evidence="2 3">
    <name type="scientific">Mycena alexandri</name>
    <dbReference type="NCBI Taxonomy" id="1745969"/>
    <lineage>
        <taxon>Eukaryota</taxon>
        <taxon>Fungi</taxon>
        <taxon>Dikarya</taxon>
        <taxon>Basidiomycota</taxon>
        <taxon>Agaricomycotina</taxon>
        <taxon>Agaricomycetes</taxon>
        <taxon>Agaricomycetidae</taxon>
        <taxon>Agaricales</taxon>
        <taxon>Marasmiineae</taxon>
        <taxon>Mycenaceae</taxon>
        <taxon>Mycena</taxon>
    </lineage>
</organism>
<feature type="compositionally biased region" description="Low complexity" evidence="1">
    <location>
        <begin position="214"/>
        <end position="226"/>
    </location>
</feature>
<gene>
    <name evidence="2" type="ORF">C8F04DRAFT_1189727</name>
</gene>
<name>A0AAD6SGJ4_9AGAR</name>
<feature type="region of interest" description="Disordered" evidence="1">
    <location>
        <begin position="1041"/>
        <end position="1068"/>
    </location>
</feature>
<feature type="region of interest" description="Disordered" evidence="1">
    <location>
        <begin position="1191"/>
        <end position="1280"/>
    </location>
</feature>
<comment type="caution">
    <text evidence="2">The sequence shown here is derived from an EMBL/GenBank/DDBJ whole genome shotgun (WGS) entry which is preliminary data.</text>
</comment>
<dbReference type="Proteomes" id="UP001218188">
    <property type="component" value="Unassembled WGS sequence"/>
</dbReference>
<evidence type="ECO:0000256" key="1">
    <source>
        <dbReference type="SAM" id="MobiDB-lite"/>
    </source>
</evidence>
<reference evidence="2" key="1">
    <citation type="submission" date="2023-03" db="EMBL/GenBank/DDBJ databases">
        <title>Massive genome expansion in bonnet fungi (Mycena s.s.) driven by repeated elements and novel gene families across ecological guilds.</title>
        <authorList>
            <consortium name="Lawrence Berkeley National Laboratory"/>
            <person name="Harder C.B."/>
            <person name="Miyauchi S."/>
            <person name="Viragh M."/>
            <person name="Kuo A."/>
            <person name="Thoen E."/>
            <person name="Andreopoulos B."/>
            <person name="Lu D."/>
            <person name="Skrede I."/>
            <person name="Drula E."/>
            <person name="Henrissat B."/>
            <person name="Morin E."/>
            <person name="Kohler A."/>
            <person name="Barry K."/>
            <person name="LaButti K."/>
            <person name="Morin E."/>
            <person name="Salamov A."/>
            <person name="Lipzen A."/>
            <person name="Mereny Z."/>
            <person name="Hegedus B."/>
            <person name="Baldrian P."/>
            <person name="Stursova M."/>
            <person name="Weitz H."/>
            <person name="Taylor A."/>
            <person name="Grigoriev I.V."/>
            <person name="Nagy L.G."/>
            <person name="Martin F."/>
            <person name="Kauserud H."/>
        </authorList>
    </citation>
    <scope>NUCLEOTIDE SEQUENCE</scope>
    <source>
        <strain evidence="2">CBHHK200</strain>
    </source>
</reference>
<feature type="compositionally biased region" description="Basic and acidic residues" evidence="1">
    <location>
        <begin position="1257"/>
        <end position="1268"/>
    </location>
</feature>
<accession>A0AAD6SGJ4</accession>
<feature type="compositionally biased region" description="Polar residues" evidence="1">
    <location>
        <begin position="1242"/>
        <end position="1252"/>
    </location>
</feature>
<feature type="region of interest" description="Disordered" evidence="1">
    <location>
        <begin position="214"/>
        <end position="235"/>
    </location>
</feature>
<evidence type="ECO:0000313" key="3">
    <source>
        <dbReference type="Proteomes" id="UP001218188"/>
    </source>
</evidence>
<protein>
    <submittedName>
        <fullName evidence="2">Uncharacterized protein</fullName>
    </submittedName>
</protein>
<sequence length="1301" mass="144413">MYRVSANTCFRTGPRVTPPPPFPLAFYSHHPSLNAFTTRRKRVKMAPDANAPSKRSPADQEYLDSVTARQLMEFRNFVRISHSACRGLGPRLFFVDASSKVFTPGYIALHAKKFLDDVDQNWVDITALKDYLQQFSTPSASFPLPPEVTDPVKIEPPSATTHFVKTEPQVIGVPDTFKLRTLNEDGREVLEILSDSEPDVDNRDSDLEVMDALRPSSRSSSVIPSSYVDPRVSDSEGLDMVGRDIASSSFSDADNFESDCEESRKYAPADTADLVESDMVWQDDGTSLVRIGQFRPTRRTTVQRMEYRTGPALLYPIHRVRTGIVVDLSDYKYWFRDPTTKELITLQSIIFNSDNDSWDWGGGGASAKAKVTFAPGETAVECRRIGMTCRGVHACNQLDPALRNVVRFELDPTSRDAVIAAQQDTRRRDGNTPEERVALFMKLLHNSKCPAIDSKGNKCLGGPLLKTKTHGSSNGHDHFIGCSGWKQQWKDNHLYKRIPDNVNANLLAKTLAGQALTDDPAKDTQPCSAIVHPRTGLKKKYCSHAHIVNGKQVHGRIENYACSASRYMWIPKDPSIRKVLIIHAATPHNHPMPMLTKATFEVKETYRSIIAANGVLGATVSKIDNAPSTKLLLNGKTPAGYAPALYNERLKQDLLHAAKLEKYPDGLDVDAILPIFYAELTKPLPERYIHSYIKTGKGEIVILTFVPYLLKLLDDPGVTSFDGDTTFKGVEGKVNEWELTIFAKVVQRAASILRAYINRASADFFELLFDELQRVKLMVTGKPIALKAFVRGGNLLVTNVDMDAPQVIGLCRSVMKYNDPEYSGIPADTPPEKVAPYFIKVCWRHGKEPIHDFRSLVLTADFNRLMNFVYIDSKESLDEFSAFVYGLKVKKISDWWKHKEMHEWIIPCIVKSQSRIPPDVWDSTPSTTNTNEAQHHWTNTQTGIRLPPVEALEARRIVDTNFAEEVKMSLRTGILSNSNNDLAHRMARSSQRQSAIARKASESRTAADASAELELQIVAEAEKRRVSNETTKALREQLKIEKGKRKKGKAGEILSASSSGRVKTTRGRAGVVSVPATQTPPVEPPPPFKPPFIDMGILPRTGPTEPALDPTLEFIRNFDFSSAMADALDLGPLFPTHNTPSSAPDFDPAFVELTAPDTLLSVEPNPLDEFMALCESSGIFFIDPVTSSTVTPAVSNSSPLLPPPPPESPPAMQLPVEEVPAPGPSAPRARRGPRNEGIDTANVISSTRTRAPSSRKRGPDDDISDQPKKRGKSGIVPYRDVPSVNECAERWWECAVPVMYR</sequence>